<evidence type="ECO:0000259" key="7">
    <source>
        <dbReference type="PROSITE" id="PS50885"/>
    </source>
</evidence>
<dbReference type="KEGG" id="pswu:SY83_13540"/>
<dbReference type="InterPro" id="IPR010559">
    <property type="entry name" value="Sig_transdc_His_kin_internal"/>
</dbReference>
<protein>
    <recommendedName>
        <fullName evidence="7">HAMP domain-containing protein</fullName>
    </recommendedName>
</protein>
<dbReference type="PROSITE" id="PS50885">
    <property type="entry name" value="HAMP"/>
    <property type="match status" value="1"/>
</dbReference>
<dbReference type="Pfam" id="PF06580">
    <property type="entry name" value="His_kinase"/>
    <property type="match status" value="1"/>
</dbReference>
<proteinExistence type="predicted"/>
<evidence type="ECO:0000256" key="3">
    <source>
        <dbReference type="ARBA" id="ARBA00022553"/>
    </source>
</evidence>
<dbReference type="InterPro" id="IPR003660">
    <property type="entry name" value="HAMP_dom"/>
</dbReference>
<dbReference type="GO" id="GO:0005886">
    <property type="term" value="C:plasma membrane"/>
    <property type="evidence" value="ECO:0007669"/>
    <property type="project" value="UniProtKB-SubCell"/>
</dbReference>
<keyword evidence="6" id="KW-0472">Membrane</keyword>
<evidence type="ECO:0000256" key="1">
    <source>
        <dbReference type="ARBA" id="ARBA00004651"/>
    </source>
</evidence>
<dbReference type="STRING" id="1178515.SY83_13540"/>
<evidence type="ECO:0000256" key="4">
    <source>
        <dbReference type="ARBA" id="ARBA00022679"/>
    </source>
</evidence>
<accession>A0A172TJM6</accession>
<evidence type="ECO:0000313" key="9">
    <source>
        <dbReference type="Proteomes" id="UP000076927"/>
    </source>
</evidence>
<sequence>MIRMNIFTKVLSLLLLFLIPVVLLYTFTYNSSINVIQQQIVENQNGKLKFMVNQVSSQLQQLMDINILLSRDADAKEFAELNSDQYSTYDWVNIVRRLQNKLSYQSTLSSWKNDVRIFSSGNQLALASETPIPYEQLSINDRPTGRWVYDSKRESFFLYMKSANRTIIVETELYLDNILDMLSAFDTTGDGETLLYRPSDEKLLGNFPNSDYTETTMELRNLLRSVQLQDTGQMVREMHATRYSFHYSKSGISDFYVVNYVPLEDILAPVKQSSSLFYAGLTLLFGMSASLAYVLYRNIQIPLKRLIGGLSSMRRGDLSTRIQGESSREFTFLFHRFNEMAIQIQHLIETVYLEKIRLNEVTLKQLQSQINPHFLYNCLSYMINMSKLNDNKAVIAMGRHLSSYYRYTTRTEKQILPLHQELGHVSNYMEIQSMRFPYLRYECHVPQTMLEQNVPLLLIQPIVENCLQHGFPFPTEDACIVITGEEKGRDYLLRIEDNGVGLNEEQLQSLMELLQLPLSETTGCGLWNVHHRAVHHFGTDAGLSVQPSPLGGLSVLLHWRDQSMTTKEQSHDTIVNR</sequence>
<evidence type="ECO:0000256" key="2">
    <source>
        <dbReference type="ARBA" id="ARBA00022475"/>
    </source>
</evidence>
<keyword evidence="2" id="KW-1003">Cell membrane</keyword>
<evidence type="ECO:0000256" key="5">
    <source>
        <dbReference type="ARBA" id="ARBA00022777"/>
    </source>
</evidence>
<keyword evidence="5" id="KW-0418">Kinase</keyword>
<evidence type="ECO:0000313" key="8">
    <source>
        <dbReference type="EMBL" id="ANE47114.1"/>
    </source>
</evidence>
<dbReference type="SUPFAM" id="SSF55874">
    <property type="entry name" value="ATPase domain of HSP90 chaperone/DNA topoisomerase II/histidine kinase"/>
    <property type="match status" value="1"/>
</dbReference>
<dbReference type="InterPro" id="IPR036890">
    <property type="entry name" value="HATPase_C_sf"/>
</dbReference>
<dbReference type="Gene3D" id="3.30.565.10">
    <property type="entry name" value="Histidine kinase-like ATPase, C-terminal domain"/>
    <property type="match status" value="1"/>
</dbReference>
<dbReference type="InterPro" id="IPR050640">
    <property type="entry name" value="Bact_2-comp_sensor_kinase"/>
</dbReference>
<evidence type="ECO:0000256" key="6">
    <source>
        <dbReference type="ARBA" id="ARBA00023136"/>
    </source>
</evidence>
<dbReference type="SUPFAM" id="SSF158472">
    <property type="entry name" value="HAMP domain-like"/>
    <property type="match status" value="1"/>
</dbReference>
<keyword evidence="4" id="KW-0808">Transferase</keyword>
<dbReference type="Pfam" id="PF02518">
    <property type="entry name" value="HATPase_c"/>
    <property type="match status" value="1"/>
</dbReference>
<name>A0A172TJM6_9BACL</name>
<comment type="subcellular location">
    <subcellularLocation>
        <location evidence="1">Cell membrane</location>
        <topology evidence="1">Multi-pass membrane protein</topology>
    </subcellularLocation>
</comment>
<dbReference type="GO" id="GO:0000155">
    <property type="term" value="F:phosphorelay sensor kinase activity"/>
    <property type="evidence" value="ECO:0007669"/>
    <property type="project" value="InterPro"/>
</dbReference>
<dbReference type="CDD" id="cd06225">
    <property type="entry name" value="HAMP"/>
    <property type="match status" value="1"/>
</dbReference>
<dbReference type="PATRIC" id="fig|1178515.4.peg.2715"/>
<feature type="domain" description="HAMP" evidence="7">
    <location>
        <begin position="297"/>
        <end position="349"/>
    </location>
</feature>
<reference evidence="8 9" key="1">
    <citation type="submission" date="2015-01" db="EMBL/GenBank/DDBJ databases">
        <title>Paenibacillus swuensis/DY6/whole genome sequencing.</title>
        <authorList>
            <person name="Kim M.K."/>
            <person name="Srinivasan S."/>
            <person name="Lee J.-J."/>
        </authorList>
    </citation>
    <scope>NUCLEOTIDE SEQUENCE [LARGE SCALE GENOMIC DNA]</scope>
    <source>
        <strain evidence="8 9">DY6</strain>
    </source>
</reference>
<dbReference type="EMBL" id="CP011388">
    <property type="protein sequence ID" value="ANE47114.1"/>
    <property type="molecule type" value="Genomic_DNA"/>
</dbReference>
<dbReference type="PANTHER" id="PTHR34220:SF7">
    <property type="entry name" value="SENSOR HISTIDINE KINASE YPDA"/>
    <property type="match status" value="1"/>
</dbReference>
<dbReference type="AlphaFoldDB" id="A0A172TJM6"/>
<dbReference type="Proteomes" id="UP000076927">
    <property type="component" value="Chromosome"/>
</dbReference>
<dbReference type="Gene3D" id="6.10.340.10">
    <property type="match status" value="1"/>
</dbReference>
<gene>
    <name evidence="8" type="ORF">SY83_13540</name>
</gene>
<dbReference type="Pfam" id="PF00672">
    <property type="entry name" value="HAMP"/>
    <property type="match status" value="1"/>
</dbReference>
<organism evidence="8 9">
    <name type="scientific">Paenibacillus swuensis</name>
    <dbReference type="NCBI Taxonomy" id="1178515"/>
    <lineage>
        <taxon>Bacteria</taxon>
        <taxon>Bacillati</taxon>
        <taxon>Bacillota</taxon>
        <taxon>Bacilli</taxon>
        <taxon>Bacillales</taxon>
        <taxon>Paenibacillaceae</taxon>
        <taxon>Paenibacillus</taxon>
    </lineage>
</organism>
<dbReference type="SMART" id="SM00304">
    <property type="entry name" value="HAMP"/>
    <property type="match status" value="1"/>
</dbReference>
<keyword evidence="9" id="KW-1185">Reference proteome</keyword>
<keyword evidence="3" id="KW-0597">Phosphoprotein</keyword>
<dbReference type="PANTHER" id="PTHR34220">
    <property type="entry name" value="SENSOR HISTIDINE KINASE YPDA"/>
    <property type="match status" value="1"/>
</dbReference>
<dbReference type="InterPro" id="IPR003594">
    <property type="entry name" value="HATPase_dom"/>
</dbReference>